<dbReference type="Gene3D" id="3.55.50.30">
    <property type="match status" value="1"/>
</dbReference>
<name>A0A252AL09_9PROT</name>
<dbReference type="Proteomes" id="UP000194641">
    <property type="component" value="Unassembled WGS sequence"/>
</dbReference>
<reference evidence="3" key="1">
    <citation type="submission" date="2014-06" db="EMBL/GenBank/DDBJ databases">
        <authorList>
            <person name="Winans N.J."/>
            <person name="Newell P.D."/>
            <person name="Douglas A.E."/>
        </authorList>
    </citation>
    <scope>NUCLEOTIDE SEQUENCE [LARGE SCALE GENOMIC DNA]</scope>
</reference>
<sequence>MDICFQLAETCLATRRDLLVYSPSSSTDRHQRKEEAARWVALTDARPLLPDEQKKLENWLQADTRNLGAYVQAKSLYHALDYRVAQNIVSIPAPGPSPEFARRGFLAAACAAGIVAFVMPRAVRDHFSLRHRGQQPPQRYEWHGNQITMDARSDAYLSSTHHHDAILMADGRIGLQIQKRSVHVSIGTMWLGSQKADFDISVQGQDVLVTLYSGALDWKNSNKSLQFTSPNILHFSQNSHDGPVLVSKLALPDDDAFVRKAWRDGQIIMNNYTLAEAVTEFNRYSDVQCFIISPTLAQRRLSGSFSLLKLHDFAQAASLLLNCKIKQERNRILFYS</sequence>
<dbReference type="EMBL" id="JOPA01000053">
    <property type="protein sequence ID" value="OUI90274.1"/>
    <property type="molecule type" value="Genomic_DNA"/>
</dbReference>
<feature type="domain" description="FecR N-terminal" evidence="1">
    <location>
        <begin position="34"/>
        <end position="75"/>
    </location>
</feature>
<dbReference type="AlphaFoldDB" id="A0A252AL09"/>
<accession>A0A252AL09</accession>
<comment type="caution">
    <text evidence="2">The sequence shown here is derived from an EMBL/GenBank/DDBJ whole genome shotgun (WGS) entry which is preliminary data.</text>
</comment>
<gene>
    <name evidence="2" type="ORF">HK17_14105</name>
</gene>
<evidence type="ECO:0000313" key="3">
    <source>
        <dbReference type="Proteomes" id="UP000194641"/>
    </source>
</evidence>
<organism evidence="2 3">
    <name type="scientific">Acetobacter indonesiensis</name>
    <dbReference type="NCBI Taxonomy" id="104101"/>
    <lineage>
        <taxon>Bacteria</taxon>
        <taxon>Pseudomonadati</taxon>
        <taxon>Pseudomonadota</taxon>
        <taxon>Alphaproteobacteria</taxon>
        <taxon>Acetobacterales</taxon>
        <taxon>Acetobacteraceae</taxon>
        <taxon>Acetobacter</taxon>
    </lineage>
</organism>
<protein>
    <recommendedName>
        <fullName evidence="1">FecR N-terminal domain-containing protein</fullName>
    </recommendedName>
</protein>
<dbReference type="Pfam" id="PF16220">
    <property type="entry name" value="DUF4880"/>
    <property type="match status" value="1"/>
</dbReference>
<dbReference type="InterPro" id="IPR032623">
    <property type="entry name" value="FecR_N"/>
</dbReference>
<evidence type="ECO:0000313" key="2">
    <source>
        <dbReference type="EMBL" id="OUI90274.1"/>
    </source>
</evidence>
<evidence type="ECO:0000259" key="1">
    <source>
        <dbReference type="Pfam" id="PF16220"/>
    </source>
</evidence>
<proteinExistence type="predicted"/>